<dbReference type="InterPro" id="IPR006976">
    <property type="entry name" value="VanZ-like"/>
</dbReference>
<organism evidence="3">
    <name type="scientific">marine sediment metagenome</name>
    <dbReference type="NCBI Taxonomy" id="412755"/>
    <lineage>
        <taxon>unclassified sequences</taxon>
        <taxon>metagenomes</taxon>
        <taxon>ecological metagenomes</taxon>
    </lineage>
</organism>
<dbReference type="NCBIfam" id="NF037970">
    <property type="entry name" value="vanZ_1"/>
    <property type="match status" value="1"/>
</dbReference>
<feature type="domain" description="VanZ-like" evidence="2">
    <location>
        <begin position="15"/>
        <end position="127"/>
    </location>
</feature>
<protein>
    <recommendedName>
        <fullName evidence="2">VanZ-like domain-containing protein</fullName>
    </recommendedName>
</protein>
<feature type="transmembrane region" description="Helical" evidence="1">
    <location>
        <begin position="112"/>
        <end position="128"/>
    </location>
</feature>
<keyword evidence="1" id="KW-1133">Transmembrane helix</keyword>
<dbReference type="EMBL" id="BARS01004121">
    <property type="protein sequence ID" value="GAF73334.1"/>
    <property type="molecule type" value="Genomic_DNA"/>
</dbReference>
<accession>X0RWY8</accession>
<evidence type="ECO:0000313" key="3">
    <source>
        <dbReference type="EMBL" id="GAF73334.1"/>
    </source>
</evidence>
<evidence type="ECO:0000259" key="2">
    <source>
        <dbReference type="Pfam" id="PF04892"/>
    </source>
</evidence>
<comment type="caution">
    <text evidence="3">The sequence shown here is derived from an EMBL/GenBank/DDBJ whole genome shotgun (WGS) entry which is preliminary data.</text>
</comment>
<gene>
    <name evidence="3" type="ORF">S01H1_08032</name>
</gene>
<proteinExistence type="predicted"/>
<name>X0RWY8_9ZZZZ</name>
<dbReference type="Pfam" id="PF04892">
    <property type="entry name" value="VanZ"/>
    <property type="match status" value="1"/>
</dbReference>
<reference evidence="3" key="1">
    <citation type="journal article" date="2014" name="Front. Microbiol.">
        <title>High frequency of phylogenetically diverse reductive dehalogenase-homologous genes in deep subseafloor sedimentary metagenomes.</title>
        <authorList>
            <person name="Kawai M."/>
            <person name="Futagami T."/>
            <person name="Toyoda A."/>
            <person name="Takaki Y."/>
            <person name="Nishi S."/>
            <person name="Hori S."/>
            <person name="Arai W."/>
            <person name="Tsubouchi T."/>
            <person name="Morono Y."/>
            <person name="Uchiyama I."/>
            <person name="Ito T."/>
            <person name="Fujiyama A."/>
            <person name="Inagaki F."/>
            <person name="Takami H."/>
        </authorList>
    </citation>
    <scope>NUCLEOTIDE SEQUENCE</scope>
    <source>
        <strain evidence="3">Expedition CK06-06</strain>
    </source>
</reference>
<dbReference type="AlphaFoldDB" id="X0RWY8"/>
<keyword evidence="1" id="KW-0472">Membrane</keyword>
<keyword evidence="1" id="KW-0812">Transmembrane</keyword>
<sequence>MTVGAKLRDKRWLYFWLPVLLWMGLIFVISGQPNLPCHPNNRVDLITKKAGHVTEYGVLAFLLWRAISKERGSPAPLSFGGAFIFSLFYAALDEFHQTFVSGREGNLTDVGLDALGVLLALCLVWWFSRENDGDQKSATNLTN</sequence>
<evidence type="ECO:0000256" key="1">
    <source>
        <dbReference type="SAM" id="Phobius"/>
    </source>
</evidence>
<feature type="transmembrane region" description="Helical" evidence="1">
    <location>
        <begin position="50"/>
        <end position="67"/>
    </location>
</feature>
<feature type="transmembrane region" description="Helical" evidence="1">
    <location>
        <begin position="74"/>
        <end position="92"/>
    </location>
</feature>
<feature type="transmembrane region" description="Helical" evidence="1">
    <location>
        <begin position="12"/>
        <end position="30"/>
    </location>
</feature>